<dbReference type="PANTHER" id="PTHR30012:SF0">
    <property type="entry name" value="TYPE II SECRETION SYSTEM PROTEIN F-RELATED"/>
    <property type="match status" value="1"/>
</dbReference>
<feature type="transmembrane region" description="Helical" evidence="8">
    <location>
        <begin position="221"/>
        <end position="241"/>
    </location>
</feature>
<accession>A0A367ZPL9</accession>
<comment type="similarity">
    <text evidence="2">Belongs to the GSP F family.</text>
</comment>
<dbReference type="InterPro" id="IPR018076">
    <property type="entry name" value="T2SS_GspF_dom"/>
</dbReference>
<keyword evidence="5 8" id="KW-0812">Transmembrane</keyword>
<dbReference type="Proteomes" id="UP000252355">
    <property type="component" value="Unassembled WGS sequence"/>
</dbReference>
<evidence type="ECO:0000313" key="11">
    <source>
        <dbReference type="Proteomes" id="UP000252355"/>
    </source>
</evidence>
<reference evidence="10 11" key="1">
    <citation type="submission" date="2018-05" db="EMBL/GenBank/DDBJ databases">
        <title>A metagenomic window into the 2 km-deep terrestrial subsurface aquifer revealed taxonomically and functionally diverse microbial community comprising novel uncultured bacterial lineages.</title>
        <authorList>
            <person name="Kadnikov V.V."/>
            <person name="Mardanov A.V."/>
            <person name="Beletsky A.V."/>
            <person name="Banks D."/>
            <person name="Pimenov N.V."/>
            <person name="Frank Y.A."/>
            <person name="Karnachuk O.V."/>
            <person name="Ravin N.V."/>
        </authorList>
    </citation>
    <scope>NUCLEOTIDE SEQUENCE [LARGE SCALE GENOMIC DNA]</scope>
    <source>
        <strain evidence="10">BY5</strain>
    </source>
</reference>
<evidence type="ECO:0000256" key="5">
    <source>
        <dbReference type="ARBA" id="ARBA00022692"/>
    </source>
</evidence>
<sequence length="404" mass="44810">MPIFTYNGIDGTGKFVTGEENGETPAEVVNRLSAVGISVTSIQPKDKGSFTLDLMKFFRWVSAYELKFFYVNLATLIDAGCSLRASLASLADQADNYTLKQVLTDINAQIASGKSFSEALKAHPEIFTPLFTSLVKAGEEGGMLDQILLRYAAYTENQEKTKSRVRSALVLPALISVVAVGVVIGLLTYVFPTFMQLFQGKEDKLPLPTKMVMAVSDFMRYQWPQLLGLIFTAIVAFWLFLRTRIGWRIWSWIELHLPLFGTLFRKIYVGRFAHTLGALIKGGVPALRALRIAGDTIPNDYVRDVINQIHSSVERGGSFTGPMHLNKHLFPSMVALMIHVGETTGKIDLMLQKVGDYFDAEVQETISAILTAIEPILTVIMGVIVLTIALSMFLPLFNITQLMK</sequence>
<evidence type="ECO:0000259" key="9">
    <source>
        <dbReference type="Pfam" id="PF00482"/>
    </source>
</evidence>
<dbReference type="Gene3D" id="1.20.81.30">
    <property type="entry name" value="Type II secretion system (T2SS), domain F"/>
    <property type="match status" value="2"/>
</dbReference>
<keyword evidence="4" id="KW-0997">Cell inner membrane</keyword>
<evidence type="ECO:0000256" key="7">
    <source>
        <dbReference type="ARBA" id="ARBA00023136"/>
    </source>
</evidence>
<feature type="domain" description="Type II secretion system protein GspF" evidence="9">
    <location>
        <begin position="71"/>
        <end position="192"/>
    </location>
</feature>
<keyword evidence="3" id="KW-1003">Cell membrane</keyword>
<keyword evidence="7 8" id="KW-0472">Membrane</keyword>
<dbReference type="GO" id="GO:0005886">
    <property type="term" value="C:plasma membrane"/>
    <property type="evidence" value="ECO:0007669"/>
    <property type="project" value="UniProtKB-SubCell"/>
</dbReference>
<comment type="subcellular location">
    <subcellularLocation>
        <location evidence="1">Cell inner membrane</location>
        <topology evidence="1">Multi-pass membrane protein</topology>
    </subcellularLocation>
</comment>
<evidence type="ECO:0000256" key="3">
    <source>
        <dbReference type="ARBA" id="ARBA00022475"/>
    </source>
</evidence>
<evidence type="ECO:0000256" key="8">
    <source>
        <dbReference type="SAM" id="Phobius"/>
    </source>
</evidence>
<comment type="caution">
    <text evidence="10">The sequence shown here is derived from an EMBL/GenBank/DDBJ whole genome shotgun (WGS) entry which is preliminary data.</text>
</comment>
<keyword evidence="6 8" id="KW-1133">Transmembrane helix</keyword>
<name>A0A367ZPL9_9BACT</name>
<feature type="transmembrane region" description="Helical" evidence="8">
    <location>
        <begin position="168"/>
        <end position="191"/>
    </location>
</feature>
<organism evidence="10 11">
    <name type="scientific">Candidatus Ozemobacter sibiricus</name>
    <dbReference type="NCBI Taxonomy" id="2268124"/>
    <lineage>
        <taxon>Bacteria</taxon>
        <taxon>Candidatus Ozemobacteria</taxon>
        <taxon>Candidatus Ozemobacterales</taxon>
        <taxon>Candidatus Ozemobacteraceae</taxon>
        <taxon>Candidatus Ozemobacter</taxon>
    </lineage>
</organism>
<protein>
    <submittedName>
        <fullName evidence="10">Type IV fimbrial assembly protein PilC</fullName>
    </submittedName>
</protein>
<evidence type="ECO:0000256" key="2">
    <source>
        <dbReference type="ARBA" id="ARBA00005745"/>
    </source>
</evidence>
<evidence type="ECO:0000313" key="10">
    <source>
        <dbReference type="EMBL" id="RCK80085.1"/>
    </source>
</evidence>
<dbReference type="PRINTS" id="PR00812">
    <property type="entry name" value="BCTERIALGSPF"/>
</dbReference>
<evidence type="ECO:0000256" key="1">
    <source>
        <dbReference type="ARBA" id="ARBA00004429"/>
    </source>
</evidence>
<dbReference type="EMBL" id="QOQW01000008">
    <property type="protein sequence ID" value="RCK80085.1"/>
    <property type="molecule type" value="Genomic_DNA"/>
</dbReference>
<feature type="domain" description="Type II secretion system protein GspF" evidence="9">
    <location>
        <begin position="272"/>
        <end position="395"/>
    </location>
</feature>
<dbReference type="FunFam" id="1.20.81.30:FF:000001">
    <property type="entry name" value="Type II secretion system protein F"/>
    <property type="match status" value="2"/>
</dbReference>
<dbReference type="AlphaFoldDB" id="A0A367ZPL9"/>
<gene>
    <name evidence="10" type="ORF">OZSIB_3589</name>
</gene>
<dbReference type="InterPro" id="IPR042094">
    <property type="entry name" value="T2SS_GspF_sf"/>
</dbReference>
<proteinExistence type="inferred from homology"/>
<evidence type="ECO:0000256" key="4">
    <source>
        <dbReference type="ARBA" id="ARBA00022519"/>
    </source>
</evidence>
<dbReference type="PANTHER" id="PTHR30012">
    <property type="entry name" value="GENERAL SECRETION PATHWAY PROTEIN"/>
    <property type="match status" value="1"/>
</dbReference>
<evidence type="ECO:0000256" key="6">
    <source>
        <dbReference type="ARBA" id="ARBA00022989"/>
    </source>
</evidence>
<dbReference type="Pfam" id="PF00482">
    <property type="entry name" value="T2SSF"/>
    <property type="match status" value="2"/>
</dbReference>
<feature type="transmembrane region" description="Helical" evidence="8">
    <location>
        <begin position="376"/>
        <end position="397"/>
    </location>
</feature>
<dbReference type="InterPro" id="IPR003004">
    <property type="entry name" value="GspF/PilC"/>
</dbReference>